<evidence type="ECO:0000256" key="12">
    <source>
        <dbReference type="ARBA" id="ARBA00053067"/>
    </source>
</evidence>
<evidence type="ECO:0000256" key="9">
    <source>
        <dbReference type="ARBA" id="ARBA00023128"/>
    </source>
</evidence>
<evidence type="ECO:0000256" key="13">
    <source>
        <dbReference type="ARBA" id="ARBA00064647"/>
    </source>
</evidence>
<keyword evidence="6 14" id="KW-0375">Hydrogen ion transport</keyword>
<sequence>MPQLNPGPWFAIMLFTWLMLLISIPTKILSRIFTNKLNSQDSEKPKGMPWTWPWH</sequence>
<keyword evidence="11" id="KW-0066">ATP synthesis</keyword>
<feature type="transmembrane region" description="Helical" evidence="15">
    <location>
        <begin position="6"/>
        <end position="24"/>
    </location>
</feature>
<dbReference type="InterPro" id="IPR050635">
    <property type="entry name" value="ATPase_protein_8"/>
</dbReference>
<dbReference type="GO" id="GO:0015078">
    <property type="term" value="F:proton transmembrane transporter activity"/>
    <property type="evidence" value="ECO:0007669"/>
    <property type="project" value="InterPro"/>
</dbReference>
<organism evidence="16">
    <name type="scientific">Epinnula magistralis</name>
    <name type="common">domine</name>
    <dbReference type="NCBI Taxonomy" id="1262608"/>
    <lineage>
        <taxon>Eukaryota</taxon>
        <taxon>Metazoa</taxon>
        <taxon>Chordata</taxon>
        <taxon>Craniata</taxon>
        <taxon>Vertebrata</taxon>
        <taxon>Euteleostomi</taxon>
        <taxon>Actinopterygii</taxon>
        <taxon>Neopterygii</taxon>
        <taxon>Teleostei</taxon>
        <taxon>Neoteleostei</taxon>
        <taxon>Acanthomorphata</taxon>
        <taxon>Pelagiaria</taxon>
        <taxon>Scombriformes</taxon>
        <taxon>Gempylidae</taxon>
        <taxon>Epinnula</taxon>
    </lineage>
</organism>
<evidence type="ECO:0000256" key="15">
    <source>
        <dbReference type="SAM" id="Phobius"/>
    </source>
</evidence>
<keyword evidence="10 15" id="KW-0472">Membrane</keyword>
<keyword evidence="8 14" id="KW-0406">Ion transport</keyword>
<keyword evidence="7 15" id="KW-1133">Transmembrane helix</keyword>
<dbReference type="InterPro" id="IPR001421">
    <property type="entry name" value="ATP8_metazoa"/>
</dbReference>
<comment type="similarity">
    <text evidence="2 14">Belongs to the ATPase protein 8 family.</text>
</comment>
<evidence type="ECO:0000313" key="16">
    <source>
        <dbReference type="EMBL" id="BAN83741.1"/>
    </source>
</evidence>
<dbReference type="PANTHER" id="PTHR39937">
    <property type="entry name" value="ATP SYNTHASE PROTEIN 8"/>
    <property type="match status" value="1"/>
</dbReference>
<dbReference type="Pfam" id="PF00895">
    <property type="entry name" value="ATP-synt_8"/>
    <property type="match status" value="1"/>
</dbReference>
<evidence type="ECO:0000256" key="6">
    <source>
        <dbReference type="ARBA" id="ARBA00022781"/>
    </source>
</evidence>
<dbReference type="AlphaFoldDB" id="T2HU49"/>
<evidence type="ECO:0000256" key="1">
    <source>
        <dbReference type="ARBA" id="ARBA00004304"/>
    </source>
</evidence>
<keyword evidence="3 14" id="KW-0813">Transport</keyword>
<proteinExistence type="inferred from homology"/>
<protein>
    <recommendedName>
        <fullName evidence="14">ATP synthase complex subunit 8</fullName>
    </recommendedName>
</protein>
<dbReference type="GO" id="GO:0045259">
    <property type="term" value="C:proton-transporting ATP synthase complex"/>
    <property type="evidence" value="ECO:0007669"/>
    <property type="project" value="UniProtKB-KW"/>
</dbReference>
<evidence type="ECO:0000256" key="2">
    <source>
        <dbReference type="ARBA" id="ARBA00008892"/>
    </source>
</evidence>
<dbReference type="GO" id="GO:0015986">
    <property type="term" value="P:proton motive force-driven ATP synthesis"/>
    <property type="evidence" value="ECO:0007669"/>
    <property type="project" value="InterPro"/>
</dbReference>
<reference evidence="16" key="1">
    <citation type="journal article" date="2013" name="Mol. Biol. Evol.">
        <title>MitoFish and MitoAnnotator: A Mitochondrial Genome Database of Fish with an Accurate and Automatic Annotation Pipeline.</title>
        <authorList>
            <person name="Iwasaki W."/>
            <person name="Fukunaga T."/>
            <person name="Isagozawa R."/>
            <person name="Yamada K."/>
            <person name="Maeda Y."/>
            <person name="Satoh T.P."/>
            <person name="Sado T."/>
            <person name="Mabuchi K."/>
            <person name="Takeshima H."/>
            <person name="Miya M."/>
            <person name="Nishida M."/>
        </authorList>
    </citation>
    <scope>NUCLEOTIDE SEQUENCE</scope>
</reference>
<dbReference type="PANTHER" id="PTHR39937:SF1">
    <property type="entry name" value="ATP SYNTHASE PROTEIN 8"/>
    <property type="match status" value="1"/>
</dbReference>
<dbReference type="GO" id="GO:0031966">
    <property type="term" value="C:mitochondrial membrane"/>
    <property type="evidence" value="ECO:0007669"/>
    <property type="project" value="UniProtKB-SubCell"/>
</dbReference>
<reference evidence="16" key="2">
    <citation type="journal article" date="2013" name="PLoS ONE">
        <title>Evolutionary origin of the scombridae (tunas and mackerels): members of a paleogene adaptive radiation with 14 other pelagic fish families.</title>
        <authorList>
            <person name="Miya M."/>
            <person name="Friedman M."/>
            <person name="Satoh T.P."/>
            <person name="Takeshima H."/>
            <person name="Sado T."/>
            <person name="Iwasaki W."/>
            <person name="Yamanoue Y."/>
            <person name="Nakatani M."/>
            <person name="Mabuchi K."/>
            <person name="Inoue J.G."/>
            <person name="Poulsen J.Y."/>
            <person name="Fukunaga T."/>
            <person name="Sato Y."/>
            <person name="Nishida M."/>
        </authorList>
    </citation>
    <scope>NUCLEOTIDE SEQUENCE</scope>
</reference>
<comment type="subcellular location">
    <subcellularLocation>
        <location evidence="1 14">Mitochondrion membrane</location>
        <topology evidence="1 14">Single-pass membrane protein</topology>
    </subcellularLocation>
</comment>
<evidence type="ECO:0000256" key="3">
    <source>
        <dbReference type="ARBA" id="ARBA00022448"/>
    </source>
</evidence>
<evidence type="ECO:0000256" key="11">
    <source>
        <dbReference type="ARBA" id="ARBA00023310"/>
    </source>
</evidence>
<keyword evidence="4 14" id="KW-0138">CF(0)</keyword>
<geneLocation type="mitochondrion" evidence="16"/>
<evidence type="ECO:0000256" key="14">
    <source>
        <dbReference type="RuleBase" id="RU003661"/>
    </source>
</evidence>
<gene>
    <name evidence="16" type="primary">ATPase 8</name>
</gene>
<keyword evidence="5 14" id="KW-0812">Transmembrane</keyword>
<evidence type="ECO:0000256" key="8">
    <source>
        <dbReference type="ARBA" id="ARBA00023065"/>
    </source>
</evidence>
<name>T2HU49_9SCOM</name>
<evidence type="ECO:0000256" key="5">
    <source>
        <dbReference type="ARBA" id="ARBA00022692"/>
    </source>
</evidence>
<keyword evidence="9 14" id="KW-0496">Mitochondrion</keyword>
<evidence type="ECO:0000256" key="4">
    <source>
        <dbReference type="ARBA" id="ARBA00022547"/>
    </source>
</evidence>
<dbReference type="EMBL" id="AP012943">
    <property type="protein sequence ID" value="BAN83741.1"/>
    <property type="molecule type" value="Genomic_DNA"/>
</dbReference>
<accession>T2HU49</accession>
<evidence type="ECO:0000256" key="10">
    <source>
        <dbReference type="ARBA" id="ARBA00023136"/>
    </source>
</evidence>
<comment type="subunit">
    <text evidence="13">Component of the ATP synthase complex composed at least of ATP5F1A/subunit alpha, ATP5F1B/subunit beta, ATP5MC1/subunit c (homooctomer), MT-ATP6/subunit a, MT-ATP8/subunit 8, ATP5ME/subunit e, ATP5MF/subunit f, ATP5MG/subunit g, ATP5MK/subunit k, ATP5MJ/subunit j, ATP5F1C/subunit gamma, ATP5F1D/subunit delta, ATP5F1E/subunit epsilon, ATP5PF/subunit F6, ATP5PB/subunit b, ATP5PD/subunit d, ATP5PO/subunit OSCP. ATP synthase complex consists of a soluble F(1) head domain (subunits alpha(3) and beta(3)) - the catalytic core - and a membrane F(0) domain - the membrane proton channel (subunits c, a, 8, e, f, g, k and j). These two domains are linked by a central stalk (subunits gamma, delta, and epsilon) rotating inside the F1 region and a stationary peripheral stalk (subunits F6, b, d, and OSCP).</text>
</comment>
<evidence type="ECO:0000256" key="7">
    <source>
        <dbReference type="ARBA" id="ARBA00022989"/>
    </source>
</evidence>
<comment type="function">
    <text evidence="12">Subunit 8, of the mitochondrial membrane ATP synthase complex (F(1)F(0) ATP synthase or Complex V) that produces ATP from ADP in the presence of a proton gradient across the membrane which is generated by electron transport complexes of the respiratory chain. ATP synthase complex consist of a soluble F(1) head domain - the catalytic core - and a membrane F(1) domain - the membrane proton channel. These two domains are linked by a central stalk rotating inside the F(1) region and a stationary peripheral stalk. During catalysis, ATP synthesis in the catalytic domain of F(1) is coupled via a rotary mechanism of the central stalk subunits to proton translocation. In vivo, can only synthesize ATP although its ATP hydrolase activity can be activated artificially in vitro. Part of the complex F(0) domain.</text>
</comment>